<gene>
    <name evidence="15" type="primary">cls</name>
    <name evidence="15" type="ORF">CYJ57_02820</name>
</gene>
<evidence type="ECO:0000256" key="13">
    <source>
        <dbReference type="SAM" id="Phobius"/>
    </source>
</evidence>
<organism evidence="15 16">
    <name type="scientific">Falseniella ignava</name>
    <dbReference type="NCBI Taxonomy" id="137730"/>
    <lineage>
        <taxon>Bacteria</taxon>
        <taxon>Bacillati</taxon>
        <taxon>Bacillota</taxon>
        <taxon>Bacilli</taxon>
        <taxon>Lactobacillales</taxon>
        <taxon>Aerococcaceae</taxon>
        <taxon>Falseniella</taxon>
    </lineage>
</organism>
<evidence type="ECO:0000256" key="8">
    <source>
        <dbReference type="ARBA" id="ARBA00023098"/>
    </source>
</evidence>
<comment type="caution">
    <text evidence="15">The sequence shown here is derived from an EMBL/GenBank/DDBJ whole genome shotgun (WGS) entry which is preliminary data.</text>
</comment>
<keyword evidence="3" id="KW-0444">Lipid biosynthesis</keyword>
<dbReference type="GO" id="GO:0032049">
    <property type="term" value="P:cardiolipin biosynthetic process"/>
    <property type="evidence" value="ECO:0007669"/>
    <property type="project" value="UniProtKB-UniRule"/>
</dbReference>
<evidence type="ECO:0000256" key="1">
    <source>
        <dbReference type="ARBA" id="ARBA00004651"/>
    </source>
</evidence>
<keyword evidence="4" id="KW-0808">Transferase</keyword>
<comment type="subcellular location">
    <subcellularLocation>
        <location evidence="1">Cell membrane</location>
        <topology evidence="1">Multi-pass membrane protein</topology>
    </subcellularLocation>
</comment>
<dbReference type="RefSeq" id="WP_101953981.1">
    <property type="nucleotide sequence ID" value="NZ_PKHE01000005.1"/>
</dbReference>
<dbReference type="PANTHER" id="PTHR21248">
    <property type="entry name" value="CARDIOLIPIN SYNTHASE"/>
    <property type="match status" value="1"/>
</dbReference>
<dbReference type="SUPFAM" id="SSF56024">
    <property type="entry name" value="Phospholipase D/nuclease"/>
    <property type="match status" value="2"/>
</dbReference>
<dbReference type="EC" id="2.7.8.-" evidence="12"/>
<evidence type="ECO:0000256" key="6">
    <source>
        <dbReference type="ARBA" id="ARBA00022737"/>
    </source>
</evidence>
<dbReference type="InterPro" id="IPR001736">
    <property type="entry name" value="PLipase_D/transphosphatidylase"/>
</dbReference>
<dbReference type="OrthoDB" id="9762009at2"/>
<name>A0A2I1K1W4_9LACT</name>
<keyword evidence="2" id="KW-1003">Cell membrane</keyword>
<protein>
    <recommendedName>
        <fullName evidence="12">Cardiolipin synthase</fullName>
        <ecNumber evidence="12">2.7.8.-</ecNumber>
    </recommendedName>
</protein>
<dbReference type="EMBL" id="PKHE01000005">
    <property type="protein sequence ID" value="PKY89656.1"/>
    <property type="molecule type" value="Genomic_DNA"/>
</dbReference>
<dbReference type="CDD" id="cd09154">
    <property type="entry name" value="PLDc_SMU_988_like_1"/>
    <property type="match status" value="1"/>
</dbReference>
<dbReference type="InterPro" id="IPR025202">
    <property type="entry name" value="PLD-like_dom"/>
</dbReference>
<evidence type="ECO:0000256" key="2">
    <source>
        <dbReference type="ARBA" id="ARBA00022475"/>
    </source>
</evidence>
<reference evidence="15 16" key="1">
    <citation type="submission" date="2017-12" db="EMBL/GenBank/DDBJ databases">
        <title>Phylogenetic diversity of female urinary microbiome.</title>
        <authorList>
            <person name="Thomas-White K."/>
            <person name="Wolfe A.J."/>
        </authorList>
    </citation>
    <scope>NUCLEOTIDE SEQUENCE [LARGE SCALE GENOMIC DNA]</scope>
    <source>
        <strain evidence="15 16">UMB0898</strain>
    </source>
</reference>
<dbReference type="Proteomes" id="UP000234384">
    <property type="component" value="Unassembled WGS sequence"/>
</dbReference>
<keyword evidence="10" id="KW-0594">Phospholipid biosynthesis</keyword>
<feature type="transmembrane region" description="Helical" evidence="13">
    <location>
        <begin position="36"/>
        <end position="57"/>
    </location>
</feature>
<keyword evidence="6" id="KW-0677">Repeat</keyword>
<dbReference type="InterPro" id="IPR027379">
    <property type="entry name" value="CLS_N"/>
</dbReference>
<dbReference type="NCBIfam" id="TIGR04265">
    <property type="entry name" value="bac_cardiolipin"/>
    <property type="match status" value="1"/>
</dbReference>
<dbReference type="PROSITE" id="PS50035">
    <property type="entry name" value="PLD"/>
    <property type="match status" value="2"/>
</dbReference>
<dbReference type="PANTHER" id="PTHR21248:SF22">
    <property type="entry name" value="PHOSPHOLIPASE D"/>
    <property type="match status" value="1"/>
</dbReference>
<keyword evidence="11" id="KW-1208">Phospholipid metabolism</keyword>
<dbReference type="Pfam" id="PF13396">
    <property type="entry name" value="PLDc_N"/>
    <property type="match status" value="1"/>
</dbReference>
<dbReference type="CDD" id="cd09160">
    <property type="entry name" value="PLDc_SMU_988_like_2"/>
    <property type="match status" value="1"/>
</dbReference>
<accession>A0A2I1K1W4</accession>
<evidence type="ECO:0000256" key="10">
    <source>
        <dbReference type="ARBA" id="ARBA00023209"/>
    </source>
</evidence>
<feature type="transmembrane region" description="Helical" evidence="13">
    <location>
        <begin position="66"/>
        <end position="86"/>
    </location>
</feature>
<dbReference type="Gene3D" id="3.30.870.10">
    <property type="entry name" value="Endonuclease Chain A"/>
    <property type="match status" value="2"/>
</dbReference>
<evidence type="ECO:0000256" key="3">
    <source>
        <dbReference type="ARBA" id="ARBA00022516"/>
    </source>
</evidence>
<dbReference type="GO" id="GO:0008808">
    <property type="term" value="F:cardiolipin synthase activity"/>
    <property type="evidence" value="ECO:0007669"/>
    <property type="project" value="UniProtKB-UniRule"/>
</dbReference>
<evidence type="ECO:0000313" key="15">
    <source>
        <dbReference type="EMBL" id="PKY89656.1"/>
    </source>
</evidence>
<keyword evidence="8" id="KW-0443">Lipid metabolism</keyword>
<dbReference type="SMART" id="SM00155">
    <property type="entry name" value="PLDc"/>
    <property type="match status" value="2"/>
</dbReference>
<feature type="transmembrane region" description="Helical" evidence="13">
    <location>
        <begin position="12"/>
        <end position="30"/>
    </location>
</feature>
<evidence type="ECO:0000256" key="11">
    <source>
        <dbReference type="ARBA" id="ARBA00023264"/>
    </source>
</evidence>
<dbReference type="Pfam" id="PF13091">
    <property type="entry name" value="PLDc_2"/>
    <property type="match status" value="2"/>
</dbReference>
<evidence type="ECO:0000256" key="12">
    <source>
        <dbReference type="NCBIfam" id="TIGR04265"/>
    </source>
</evidence>
<evidence type="ECO:0000256" key="9">
    <source>
        <dbReference type="ARBA" id="ARBA00023136"/>
    </source>
</evidence>
<evidence type="ECO:0000256" key="5">
    <source>
        <dbReference type="ARBA" id="ARBA00022692"/>
    </source>
</evidence>
<feature type="domain" description="PLD phosphodiesterase" evidence="14">
    <location>
        <begin position="244"/>
        <end position="271"/>
    </location>
</feature>
<evidence type="ECO:0000313" key="16">
    <source>
        <dbReference type="Proteomes" id="UP000234384"/>
    </source>
</evidence>
<keyword evidence="9 13" id="KW-0472">Membrane</keyword>
<dbReference type="AlphaFoldDB" id="A0A2I1K1W4"/>
<evidence type="ECO:0000256" key="7">
    <source>
        <dbReference type="ARBA" id="ARBA00022989"/>
    </source>
</evidence>
<dbReference type="GO" id="GO:0005886">
    <property type="term" value="C:plasma membrane"/>
    <property type="evidence" value="ECO:0007669"/>
    <property type="project" value="UniProtKB-SubCell"/>
</dbReference>
<keyword evidence="7 13" id="KW-1133">Transmembrane helix</keyword>
<sequence length="521" mass="60245">MFKADKAPMIRAGILGILFVLQIIWFIMIATSVIEYFSLLSMLLQLTSIFVTLYLIVKDENPAYKVTWIAVLFIVPLFGTVLYLLIGNKRPARWIRRRIEYQEQHHMHGLAEVPDINGVLKHKDPLLAGISHYVRQVSNMPLYPLTDVKYYPVGEAVMEDLLRDLNEAKETIFIEFFIVSHGKMFDQIFEILIRKAQEGLDVRFLYDGFGALTRLPENFVEQLERYGIKGVKFNPVRPFLSMVYNTRDHRKFIIVDGKIGYTGGMNLADEYINVEERFGYWKDNMIRVEGPVVWSMTNLFLNMFNADYPIDESYLSYRDETYFEQMEAFANDESVLENYQGGFVQTFGDTPLDNEQIGESVYREILGQATDYVYIYTPYLVISYEMQTAMQLAAKRGVEVILLTPGIPDKKLVFRVTRSYYRPLLEAGVKIYEYTPGFLHAKTFVSDDVIATVGTINLDYRSLYLHFESSTLLYYHPVIHSIREDFEQTLLLSREVTLDDIKVGVLGGLWNAILRLGAPLI</sequence>
<evidence type="ECO:0000259" key="14">
    <source>
        <dbReference type="PROSITE" id="PS50035"/>
    </source>
</evidence>
<dbReference type="InterPro" id="IPR022924">
    <property type="entry name" value="Cardiolipin_synthase"/>
</dbReference>
<keyword evidence="5 13" id="KW-0812">Transmembrane</keyword>
<evidence type="ECO:0000256" key="4">
    <source>
        <dbReference type="ARBA" id="ARBA00022679"/>
    </source>
</evidence>
<feature type="domain" description="PLD phosphodiesterase" evidence="14">
    <location>
        <begin position="435"/>
        <end position="462"/>
    </location>
</feature>
<proteinExistence type="predicted"/>